<dbReference type="EMBL" id="BAABGJ010000057">
    <property type="protein sequence ID" value="GAA4348514.1"/>
    <property type="molecule type" value="Genomic_DNA"/>
</dbReference>
<sequence>MSERRRARVANEAPRSTRAGRVLWWLAWPVPLLWRAIGALTQWTLAFQD</sequence>
<keyword evidence="1" id="KW-0812">Transmembrane</keyword>
<organism evidence="2 3">
    <name type="scientific">Variovorax defluvii</name>
    <dbReference type="NCBI Taxonomy" id="913761"/>
    <lineage>
        <taxon>Bacteria</taxon>
        <taxon>Pseudomonadati</taxon>
        <taxon>Pseudomonadota</taxon>
        <taxon>Betaproteobacteria</taxon>
        <taxon>Burkholderiales</taxon>
        <taxon>Comamonadaceae</taxon>
        <taxon>Variovorax</taxon>
    </lineage>
</organism>
<dbReference type="Proteomes" id="UP001500975">
    <property type="component" value="Unassembled WGS sequence"/>
</dbReference>
<accession>A0ABP8I0C3</accession>
<name>A0ABP8I0C3_9BURK</name>
<evidence type="ECO:0000256" key="1">
    <source>
        <dbReference type="SAM" id="Phobius"/>
    </source>
</evidence>
<gene>
    <name evidence="2" type="ORF">GCM10023165_34410</name>
</gene>
<keyword evidence="3" id="KW-1185">Reference proteome</keyword>
<reference evidence="3" key="1">
    <citation type="journal article" date="2019" name="Int. J. Syst. Evol. Microbiol.">
        <title>The Global Catalogue of Microorganisms (GCM) 10K type strain sequencing project: providing services to taxonomists for standard genome sequencing and annotation.</title>
        <authorList>
            <consortium name="The Broad Institute Genomics Platform"/>
            <consortium name="The Broad Institute Genome Sequencing Center for Infectious Disease"/>
            <person name="Wu L."/>
            <person name="Ma J."/>
        </authorList>
    </citation>
    <scope>NUCLEOTIDE SEQUENCE [LARGE SCALE GENOMIC DNA]</scope>
    <source>
        <strain evidence="3">JCM 17804</strain>
    </source>
</reference>
<keyword evidence="1" id="KW-0472">Membrane</keyword>
<evidence type="ECO:0000313" key="2">
    <source>
        <dbReference type="EMBL" id="GAA4348514.1"/>
    </source>
</evidence>
<comment type="caution">
    <text evidence="2">The sequence shown here is derived from an EMBL/GenBank/DDBJ whole genome shotgun (WGS) entry which is preliminary data.</text>
</comment>
<keyword evidence="1" id="KW-1133">Transmembrane helix</keyword>
<dbReference type="RefSeq" id="WP_345539428.1">
    <property type="nucleotide sequence ID" value="NZ_BAABGJ010000057.1"/>
</dbReference>
<evidence type="ECO:0000313" key="3">
    <source>
        <dbReference type="Proteomes" id="UP001500975"/>
    </source>
</evidence>
<proteinExistence type="predicted"/>
<feature type="transmembrane region" description="Helical" evidence="1">
    <location>
        <begin position="21"/>
        <end position="45"/>
    </location>
</feature>
<protein>
    <submittedName>
        <fullName evidence="2">Uncharacterized protein</fullName>
    </submittedName>
</protein>